<reference evidence="1 2" key="1">
    <citation type="submission" date="2024-03" db="EMBL/GenBank/DDBJ databases">
        <title>High-quality draft genome sequencing of Tistrella sp. BH-R2-4.</title>
        <authorList>
            <person name="Dong C."/>
        </authorList>
    </citation>
    <scope>NUCLEOTIDE SEQUENCE [LARGE SCALE GENOMIC DNA]</scope>
    <source>
        <strain evidence="1 2">BH-R2-4</strain>
    </source>
</reference>
<proteinExistence type="predicted"/>
<dbReference type="RefSeq" id="WP_345937353.1">
    <property type="nucleotide sequence ID" value="NZ_JBBKTW010000004.1"/>
</dbReference>
<keyword evidence="2" id="KW-1185">Reference proteome</keyword>
<organism evidence="1 2">
    <name type="scientific">Tistrella arctica</name>
    <dbReference type="NCBI Taxonomy" id="3133430"/>
    <lineage>
        <taxon>Bacteria</taxon>
        <taxon>Pseudomonadati</taxon>
        <taxon>Pseudomonadota</taxon>
        <taxon>Alphaproteobacteria</taxon>
        <taxon>Geminicoccales</taxon>
        <taxon>Geminicoccaceae</taxon>
        <taxon>Tistrella</taxon>
    </lineage>
</organism>
<comment type="caution">
    <text evidence="1">The sequence shown here is derived from an EMBL/GenBank/DDBJ whole genome shotgun (WGS) entry which is preliminary data.</text>
</comment>
<dbReference type="Proteomes" id="UP001413721">
    <property type="component" value="Unassembled WGS sequence"/>
</dbReference>
<gene>
    <name evidence="1" type="ORF">WG926_11335</name>
</gene>
<evidence type="ECO:0008006" key="3">
    <source>
        <dbReference type="Google" id="ProtNLM"/>
    </source>
</evidence>
<protein>
    <recommendedName>
        <fullName evidence="3">CN hydrolase domain-containing protein</fullName>
    </recommendedName>
</protein>
<evidence type="ECO:0000313" key="2">
    <source>
        <dbReference type="Proteomes" id="UP001413721"/>
    </source>
</evidence>
<name>A0ABU9YJB1_9PROT</name>
<sequence length="567" mass="61730">MSTILDIIRQILPRGTVLQAPDGQPAWDECPFWPPDLFAIAATLVERGSIYTRPWMYAAPSDERDHPALTSKHAGLAVMAGAVHRATGTSLYAQRRWKLLVRRYGGCPVSALADRGDRRNARLQRIVVQLMCVADEAAEGIGFPVDHRPGNGMSPVSEAARLAHDAFVEAMRHPGDAPQGPLPHLPHSLCCLVPDHVACVLPKTTLPSVGCTLRGLSRNLALLPSCGIVKASWLLASNDTRSAPSDRLNLLIIPFPFDIDGQALTPIPSTGADRAQYFSINFSGYHLPANVRTLASARATLKHLIARATAQIGTIHGVVFPEYAMADRLARPLARSMARDHPGLEIVVAGTLGRASENAALASNLALIARFENGQRLRTWSQSKHHRWKLDPFQIRRYQMGHALDVNHDWWECIDIDQRVCNFSIIRNRLSLAVLICEDLARMDPVMPVVHAIGPSLVIALLMDGPQLEARWCGRYATALAEDPGSSVLSVTSTALIHRSAGKRGDAVIALWKEAGGLARELAIGADDHGLALSLARVPRELITLDGRKSGDHNRHLSLVSACPVRL</sequence>
<evidence type="ECO:0000313" key="1">
    <source>
        <dbReference type="EMBL" id="MEN2988897.1"/>
    </source>
</evidence>
<dbReference type="EMBL" id="JBBKTW010000004">
    <property type="protein sequence ID" value="MEN2988897.1"/>
    <property type="molecule type" value="Genomic_DNA"/>
</dbReference>
<accession>A0ABU9YJB1</accession>